<dbReference type="GO" id="GO:0045259">
    <property type="term" value="C:proton-transporting ATP synthase complex"/>
    <property type="evidence" value="ECO:0007669"/>
    <property type="project" value="UniProtKB-KW"/>
</dbReference>
<evidence type="ECO:0000256" key="7">
    <source>
        <dbReference type="ARBA" id="ARBA00023128"/>
    </source>
</evidence>
<keyword evidence="6 9" id="KW-0406">Ion transport</keyword>
<sequence>MLSRAALLSVQRPLSVLAARTAASSSGERPVRLEQPGKVRLGFIPDEWFQFFYNKTGVTGPYTFGVGLITYLCSKEIYVMEHEYYSGISLAIMAVVAVKKLGPPMAKWADSEIDRIENEWNEGRETELKSLKDAIEAEKKEQWRAEGSLMLMDAKKENVALQLEAAFRERVMNVYNEVKRRLDYQVECRHIERRLSQKHMVNWIVNSVLSSITPQQEKDTLNKCIADLNALAARAK</sequence>
<protein>
    <recommendedName>
        <fullName evidence="9">ATP synthase subunit b</fullName>
    </recommendedName>
</protein>
<evidence type="ECO:0000256" key="8">
    <source>
        <dbReference type="ARBA" id="ARBA00023136"/>
    </source>
</evidence>
<reference evidence="11" key="1">
    <citation type="submission" date="2015-01" db="EMBL/GenBank/DDBJ databases">
        <authorList>
            <person name="Aksoy S."/>
            <person name="Warren W."/>
            <person name="Wilson R.K."/>
        </authorList>
    </citation>
    <scope>NUCLEOTIDE SEQUENCE [LARGE SCALE GENOMIC DNA]</scope>
    <source>
        <strain evidence="11">IAEA</strain>
    </source>
</reference>
<evidence type="ECO:0000256" key="6">
    <source>
        <dbReference type="ARBA" id="ARBA00023065"/>
    </source>
</evidence>
<dbReference type="STRING" id="67801.A0A1B0B956"/>
<evidence type="ECO:0000313" key="10">
    <source>
        <dbReference type="EnsemblMetazoa" id="GPPI022808-PA"/>
    </source>
</evidence>
<keyword evidence="7 9" id="KW-0496">Mitochondrion</keyword>
<comment type="subunit">
    <text evidence="9">F-type ATPases have 2 components, CF(1) - the catalytic core - and CF(0) - the membrane proton channel. CF(1) and CF(0) have multiple subunits.</text>
</comment>
<keyword evidence="3 9" id="KW-0138">CF(0)</keyword>
<dbReference type="GO" id="GO:0005743">
    <property type="term" value="C:mitochondrial inner membrane"/>
    <property type="evidence" value="ECO:0007669"/>
    <property type="project" value="UniProtKB-SubCell"/>
</dbReference>
<keyword evidence="11" id="KW-1185">Reference proteome</keyword>
<evidence type="ECO:0000256" key="3">
    <source>
        <dbReference type="ARBA" id="ARBA00022547"/>
    </source>
</evidence>
<dbReference type="SUPFAM" id="SSF161060">
    <property type="entry name" value="ATP synthase B chain-like"/>
    <property type="match status" value="1"/>
</dbReference>
<name>A0A1B0B956_9MUSC</name>
<dbReference type="InterPro" id="IPR013837">
    <property type="entry name" value="ATP_synth_F0_suB"/>
</dbReference>
<comment type="function">
    <text evidence="9">Subunit b, of the mitochondrial membrane ATP synthase complex (F(1)F(0) ATP synthase or Complex V) that produces ATP from ADP in the presence of a proton gradient across the membrane which is generated by electron transport complexes of the respiratory chain. ATP synthase complex consist of a soluble F(1) head domain - the catalytic core - and a membrane F(1) domain - the membrane proton channel. These two domains are linked by a central stalk rotating inside the F(1) region and a stationary peripheral stalk. During catalysis, ATP synthesis in the catalytic domain of F(1) is coupled via a rotary mechanism of the central stalk subunits to proton translocation. In vivo, can only synthesize ATP although its ATP hydrolase activity can be activated artificially in vitro. Part of the complex F(0) domain. Part of the complex F(0) domain and the peripheric stalk, which acts as a stator to hold the catalytic alpha(3)beta(3) subcomplex and subunit a/ATP6 static relative to the rotary elements.</text>
</comment>
<evidence type="ECO:0000256" key="4">
    <source>
        <dbReference type="ARBA" id="ARBA00022781"/>
    </source>
</evidence>
<dbReference type="Gene3D" id="1.20.5.2210">
    <property type="match status" value="1"/>
</dbReference>
<dbReference type="GO" id="GO:0046933">
    <property type="term" value="F:proton-transporting ATP synthase activity, rotational mechanism"/>
    <property type="evidence" value="ECO:0007669"/>
    <property type="project" value="TreeGrafter"/>
</dbReference>
<evidence type="ECO:0000313" key="11">
    <source>
        <dbReference type="Proteomes" id="UP000092460"/>
    </source>
</evidence>
<keyword evidence="2 9" id="KW-0813">Transport</keyword>
<dbReference type="PANTHER" id="PTHR12733:SF3">
    <property type="entry name" value="ATP SYNTHASE F(0) COMPLEX SUBUNIT B1, MITOCHONDRIAL"/>
    <property type="match status" value="1"/>
</dbReference>
<evidence type="ECO:0000256" key="1">
    <source>
        <dbReference type="ARBA" id="ARBA00007479"/>
    </source>
</evidence>
<dbReference type="PANTHER" id="PTHR12733">
    <property type="entry name" value="MITOCHONDRIAL ATP SYNTHASE B CHAIN"/>
    <property type="match status" value="1"/>
</dbReference>
<dbReference type="FunFam" id="1.20.5.2210:FF:000003">
    <property type="entry name" value="ATP synthase subunit B"/>
    <property type="match status" value="1"/>
</dbReference>
<evidence type="ECO:0000256" key="5">
    <source>
        <dbReference type="ARBA" id="ARBA00022792"/>
    </source>
</evidence>
<dbReference type="Pfam" id="PF05405">
    <property type="entry name" value="Mt_ATP-synt_B"/>
    <property type="match status" value="1"/>
</dbReference>
<dbReference type="EMBL" id="JXJN01010282">
    <property type="status" value="NOT_ANNOTATED_CDS"/>
    <property type="molecule type" value="Genomic_DNA"/>
</dbReference>
<proteinExistence type="inferred from homology"/>
<reference evidence="10" key="2">
    <citation type="submission" date="2020-05" db="UniProtKB">
        <authorList>
            <consortium name="EnsemblMetazoa"/>
        </authorList>
    </citation>
    <scope>IDENTIFICATION</scope>
    <source>
        <strain evidence="10">IAEA</strain>
    </source>
</reference>
<dbReference type="InterPro" id="IPR008688">
    <property type="entry name" value="ATP_synth_Bsub_B/MI25"/>
</dbReference>
<comment type="subcellular location">
    <subcellularLocation>
        <location evidence="9">Mitochondrion</location>
    </subcellularLocation>
    <subcellularLocation>
        <location evidence="9">Mitochondrion inner membrane</location>
    </subcellularLocation>
</comment>
<dbReference type="AlphaFoldDB" id="A0A1B0B956"/>
<comment type="similarity">
    <text evidence="1 9">Belongs to the eukaryotic ATPase B chain family.</text>
</comment>
<keyword evidence="5 9" id="KW-0999">Mitochondrion inner membrane</keyword>
<keyword evidence="4 9" id="KW-0375">Hydrogen ion transport</keyword>
<dbReference type="Proteomes" id="UP000092460">
    <property type="component" value="Unassembled WGS sequence"/>
</dbReference>
<evidence type="ECO:0000256" key="9">
    <source>
        <dbReference type="RuleBase" id="RU368017"/>
    </source>
</evidence>
<dbReference type="VEuPathDB" id="VectorBase:GPPI022808"/>
<keyword evidence="8 9" id="KW-0472">Membrane</keyword>
<accession>A0A1B0B956</accession>
<dbReference type="EnsemblMetazoa" id="GPPI022808-RA">
    <property type="protein sequence ID" value="GPPI022808-PA"/>
    <property type="gene ID" value="GPPI022808"/>
</dbReference>
<evidence type="ECO:0000256" key="2">
    <source>
        <dbReference type="ARBA" id="ARBA00022448"/>
    </source>
</evidence>
<organism evidence="10 11">
    <name type="scientific">Glossina palpalis gambiensis</name>
    <dbReference type="NCBI Taxonomy" id="67801"/>
    <lineage>
        <taxon>Eukaryota</taxon>
        <taxon>Metazoa</taxon>
        <taxon>Ecdysozoa</taxon>
        <taxon>Arthropoda</taxon>
        <taxon>Hexapoda</taxon>
        <taxon>Insecta</taxon>
        <taxon>Pterygota</taxon>
        <taxon>Neoptera</taxon>
        <taxon>Endopterygota</taxon>
        <taxon>Diptera</taxon>
        <taxon>Brachycera</taxon>
        <taxon>Muscomorpha</taxon>
        <taxon>Hippoboscoidea</taxon>
        <taxon>Glossinidae</taxon>
        <taxon>Glossina</taxon>
    </lineage>
</organism>